<dbReference type="Proteomes" id="UP000315751">
    <property type="component" value="Unassembled WGS sequence"/>
</dbReference>
<evidence type="ECO:0000313" key="1">
    <source>
        <dbReference type="EMBL" id="TWB45845.1"/>
    </source>
</evidence>
<reference evidence="1 2" key="1">
    <citation type="submission" date="2019-06" db="EMBL/GenBank/DDBJ databases">
        <title>Genomic Encyclopedia of Type Strains, Phase IV (KMG-V): Genome sequencing to study the core and pangenomes of soil and plant-associated prokaryotes.</title>
        <authorList>
            <person name="Whitman W."/>
        </authorList>
    </citation>
    <scope>NUCLEOTIDE SEQUENCE [LARGE SCALE GENOMIC DNA]</scope>
    <source>
        <strain evidence="1 2">BR 11622</strain>
    </source>
</reference>
<evidence type="ECO:0000313" key="2">
    <source>
        <dbReference type="Proteomes" id="UP000315751"/>
    </source>
</evidence>
<proteinExistence type="predicted"/>
<dbReference type="AlphaFoldDB" id="A0A560HHD4"/>
<keyword evidence="2" id="KW-1185">Reference proteome</keyword>
<organism evidence="1 2">
    <name type="scientific">Nitrospirillum amazonense</name>
    <dbReference type="NCBI Taxonomy" id="28077"/>
    <lineage>
        <taxon>Bacteria</taxon>
        <taxon>Pseudomonadati</taxon>
        <taxon>Pseudomonadota</taxon>
        <taxon>Alphaproteobacteria</taxon>
        <taxon>Rhodospirillales</taxon>
        <taxon>Azospirillaceae</taxon>
        <taxon>Nitrospirillum</taxon>
    </lineage>
</organism>
<comment type="caution">
    <text evidence="1">The sequence shown here is derived from an EMBL/GenBank/DDBJ whole genome shotgun (WGS) entry which is preliminary data.</text>
</comment>
<dbReference type="EMBL" id="VITR01000001">
    <property type="protein sequence ID" value="TWB45845.1"/>
    <property type="molecule type" value="Genomic_DNA"/>
</dbReference>
<name>A0A560HHD4_9PROT</name>
<protein>
    <submittedName>
        <fullName evidence="1">Uncharacterized protein</fullName>
    </submittedName>
</protein>
<sequence length="353" mass="39815">MRLPRASYVSRELRLRWVVRRGVNFCRDMNGSMDTLFLNAVQSIQIGIEDYERNDPKRALSAVRNLYAGTLLLAKEVLARQVPGATLDEVLSARYRPAIDPNGELKYVPDGNNTIDFYTIGQRFRDFSIPIDYAALKSLNVIRNEIEHKYCTSSALVVREAIAKAFPVIAQLFRLIGELPGDELGFSWSVMLQVKEVYDRELQECRKTFDRIDWRLPIILSEYSVCPACKSNLVEQVDANNTSPMDIKARCRVCTLIVRSEIFVEQALRERFFTDMYIAATKGGEEPVQECPQCGAWAFVAGNGDEYGICGCSLCGETMHRCVVCGAHLTPSSVSSLDSVYCHACHHLQMNQD</sequence>
<accession>A0A560HHD4</accession>
<gene>
    <name evidence="1" type="ORF">FBZ90_101180</name>
</gene>